<dbReference type="Proteomes" id="UP000236316">
    <property type="component" value="Segment"/>
</dbReference>
<dbReference type="KEGG" id="vg:35381780"/>
<reference evidence="1" key="1">
    <citation type="submission" date="2017-08" db="EMBL/GenBank/DDBJ databases">
        <authorList>
            <consortium name="Urmite Genomes"/>
        </authorList>
    </citation>
    <scope>NUCLEOTIDE SEQUENCE [LARGE SCALE GENOMIC DNA]</scope>
    <source>
        <strain evidence="1">IHUMI-LCC2</strain>
    </source>
</reference>
<evidence type="ECO:0000313" key="1">
    <source>
        <dbReference type="EMBL" id="SNW63018.1"/>
    </source>
</evidence>
<accession>A0A2I2L642</accession>
<keyword evidence="2" id="KW-1185">Reference proteome</keyword>
<proteinExistence type="predicted"/>
<organism evidence="1">
    <name type="scientific">Orpheovirus IHUMI-LCC2</name>
    <dbReference type="NCBI Taxonomy" id="2023057"/>
    <lineage>
        <taxon>Viruses</taxon>
        <taxon>Varidnaviria</taxon>
        <taxon>Bamfordvirae</taxon>
        <taxon>Nucleocytoviricota</taxon>
        <taxon>Megaviricetes</taxon>
        <taxon>Pimascovirales</taxon>
        <taxon>Ocovirineae</taxon>
        <taxon>Orpheoviridae</taxon>
        <taxon>Alphaorpheovirus</taxon>
        <taxon>Alphaorpheovirus massiliense</taxon>
    </lineage>
</organism>
<dbReference type="GeneID" id="35381780"/>
<dbReference type="RefSeq" id="YP_009449320.1">
    <property type="nucleotide sequence ID" value="NC_036594.1"/>
</dbReference>
<evidence type="ECO:0000313" key="2">
    <source>
        <dbReference type="Proteomes" id="UP000236316"/>
    </source>
</evidence>
<name>A0A2I2L642_9VIRU</name>
<protein>
    <submittedName>
        <fullName evidence="1">Uncharacterized protein</fullName>
    </submittedName>
</protein>
<gene>
    <name evidence="1" type="ORF">ORPV_1114</name>
</gene>
<sequence>MLYLLLFILFTGILSQECMERNYKDIDNKYLVALQNAKVLTHNSIRDLSSVPYKESIIVKSLTSWDGYVNFLGKNIITNRDIWVTLEDQLRDKCIQFCNVDDFDMRIKQLLGLHPNSSNQYIVDIEVKRNNLFRPCLSSNIDVNICNINYDDDDYDIYHRRWIESLESISYIPYSGYPWTRLGYTYDWVGEDNFGLSEFVIKPGSEIYINNVVDYYKFCCHTQNCQLI</sequence>
<dbReference type="EMBL" id="LT906555">
    <property type="protein sequence ID" value="SNW63018.1"/>
    <property type="molecule type" value="Genomic_DNA"/>
</dbReference>